<keyword evidence="5" id="KW-0540">Nuclease</keyword>
<dbReference type="Pfam" id="PF01420">
    <property type="entry name" value="Methylase_S"/>
    <property type="match status" value="2"/>
</dbReference>
<evidence type="ECO:0000313" key="5">
    <source>
        <dbReference type="EMBL" id="MCX7571291.1"/>
    </source>
</evidence>
<keyword evidence="5" id="KW-0378">Hydrolase</keyword>
<keyword evidence="5" id="KW-0255">Endonuclease</keyword>
<keyword evidence="2" id="KW-0680">Restriction system</keyword>
<evidence type="ECO:0000313" key="6">
    <source>
        <dbReference type="Proteomes" id="UP001208017"/>
    </source>
</evidence>
<dbReference type="EC" id="3.1.21.-" evidence="5"/>
<name>A0ABT3X302_9BACL</name>
<dbReference type="GO" id="GO:0004519">
    <property type="term" value="F:endonuclease activity"/>
    <property type="evidence" value="ECO:0007669"/>
    <property type="project" value="UniProtKB-KW"/>
</dbReference>
<dbReference type="InterPro" id="IPR044946">
    <property type="entry name" value="Restrct_endonuc_typeI_TRD_sf"/>
</dbReference>
<dbReference type="SUPFAM" id="SSF116734">
    <property type="entry name" value="DNA methylase specificity domain"/>
    <property type="match status" value="2"/>
</dbReference>
<keyword evidence="3" id="KW-0238">DNA-binding</keyword>
<dbReference type="PANTHER" id="PTHR30408">
    <property type="entry name" value="TYPE-1 RESTRICTION ENZYME ECOKI SPECIFICITY PROTEIN"/>
    <property type="match status" value="1"/>
</dbReference>
<comment type="similarity">
    <text evidence="1">Belongs to the type-I restriction system S methylase family.</text>
</comment>
<gene>
    <name evidence="5" type="ORF">OS242_15165</name>
</gene>
<protein>
    <submittedName>
        <fullName evidence="5">Restriction endonuclease subunit S</fullName>
        <ecNumber evidence="5">3.1.21.-</ecNumber>
    </submittedName>
</protein>
<feature type="domain" description="Type I restriction modification DNA specificity" evidence="4">
    <location>
        <begin position="225"/>
        <end position="396"/>
    </location>
</feature>
<dbReference type="InterPro" id="IPR052021">
    <property type="entry name" value="Type-I_RS_S_subunit"/>
</dbReference>
<dbReference type="CDD" id="cd17524">
    <property type="entry name" value="RMtype1_S_EcoUTORF5051P-TRD2-CR2_like"/>
    <property type="match status" value="1"/>
</dbReference>
<evidence type="ECO:0000256" key="1">
    <source>
        <dbReference type="ARBA" id="ARBA00010923"/>
    </source>
</evidence>
<dbReference type="Proteomes" id="UP001208017">
    <property type="component" value="Unassembled WGS sequence"/>
</dbReference>
<evidence type="ECO:0000256" key="3">
    <source>
        <dbReference type="ARBA" id="ARBA00023125"/>
    </source>
</evidence>
<evidence type="ECO:0000259" key="4">
    <source>
        <dbReference type="Pfam" id="PF01420"/>
    </source>
</evidence>
<keyword evidence="6" id="KW-1185">Reference proteome</keyword>
<dbReference type="PANTHER" id="PTHR30408:SF12">
    <property type="entry name" value="TYPE I RESTRICTION ENZYME MJAVIII SPECIFICITY SUBUNIT"/>
    <property type="match status" value="1"/>
</dbReference>
<dbReference type="CDD" id="cd17294">
    <property type="entry name" value="RMtype1_S_MmaC7ORF19P_TRD1-CR1_like"/>
    <property type="match status" value="1"/>
</dbReference>
<proteinExistence type="inferred from homology"/>
<organism evidence="5 6">
    <name type="scientific">Tumebacillus lacus</name>
    <dbReference type="NCBI Taxonomy" id="2995335"/>
    <lineage>
        <taxon>Bacteria</taxon>
        <taxon>Bacillati</taxon>
        <taxon>Bacillota</taxon>
        <taxon>Bacilli</taxon>
        <taxon>Bacillales</taxon>
        <taxon>Alicyclobacillaceae</taxon>
        <taxon>Tumebacillus</taxon>
    </lineage>
</organism>
<feature type="domain" description="Type I restriction modification DNA specificity" evidence="4">
    <location>
        <begin position="14"/>
        <end position="180"/>
    </location>
</feature>
<dbReference type="Gene3D" id="3.90.220.20">
    <property type="entry name" value="DNA methylase specificity domains"/>
    <property type="match status" value="2"/>
</dbReference>
<comment type="caution">
    <text evidence="5">The sequence shown here is derived from an EMBL/GenBank/DDBJ whole genome shotgun (WGS) entry which is preliminary data.</text>
</comment>
<dbReference type="GO" id="GO:0016787">
    <property type="term" value="F:hydrolase activity"/>
    <property type="evidence" value="ECO:0007669"/>
    <property type="project" value="UniProtKB-KW"/>
</dbReference>
<dbReference type="InterPro" id="IPR000055">
    <property type="entry name" value="Restrct_endonuc_typeI_TRD"/>
</dbReference>
<dbReference type="Gene3D" id="1.10.287.1120">
    <property type="entry name" value="Bipartite methylase S protein"/>
    <property type="match status" value="1"/>
</dbReference>
<dbReference type="RefSeq" id="WP_267152540.1">
    <property type="nucleotide sequence ID" value="NZ_JAPMLT010000010.1"/>
</dbReference>
<evidence type="ECO:0000256" key="2">
    <source>
        <dbReference type="ARBA" id="ARBA00022747"/>
    </source>
</evidence>
<sequence>MSKNSVPFNHPWGEDLIGNLGSITVGGTPRTSVEKYWDGDVPWMASGDVKLKKVTDVPGRITELGLRHSNASIVDSPTVAIGLAGQGRTRGTVALVLCRLCTNQSVALIKSDPEVLDTRYLFYNLEFRYEELRSRSSGGGRAGLTKQILEQIPIPLPALSEQKKIAEVLSTVDQAIEETETSIAKQHRIKTGLMQDLLTRGIDEHGNLRSEKTHQFEDSPLGRVPVEWEVRPLDDLLVEKRYGISTSLSEEPEGVPVLRMNNLVYGEVDYSNLKYSRRRDALSLTLNDGDVLFNRTNSIDYVGRTGIYRHSGRSVSFASYLVRLVTDSDKLCAGYLNVWLNDVSNQIRVKQLATIGVQQANVNPTNLGMLLISLPRTVTEQKKIIDHIASVSQSIHAADKSLQKLRSLKTALMQDLLTGKKRVMPLLNDTEVTV</sequence>
<reference evidence="5 6" key="1">
    <citation type="submission" date="2022-11" db="EMBL/GenBank/DDBJ databases">
        <title>Study of microbial diversity in lake waters.</title>
        <authorList>
            <person name="Zhang J."/>
        </authorList>
    </citation>
    <scope>NUCLEOTIDE SEQUENCE [LARGE SCALE GENOMIC DNA]</scope>
    <source>
        <strain evidence="5 6">DT12</strain>
    </source>
</reference>
<dbReference type="EMBL" id="JAPMLT010000010">
    <property type="protein sequence ID" value="MCX7571291.1"/>
    <property type="molecule type" value="Genomic_DNA"/>
</dbReference>
<accession>A0ABT3X302</accession>